<gene>
    <name evidence="2" type="ORF">M9Y10_034139</name>
</gene>
<evidence type="ECO:0000313" key="3">
    <source>
        <dbReference type="Proteomes" id="UP001470230"/>
    </source>
</evidence>
<dbReference type="EMBL" id="JAPFFF010000005">
    <property type="protein sequence ID" value="KAK8889393.1"/>
    <property type="molecule type" value="Genomic_DNA"/>
</dbReference>
<comment type="caution">
    <text evidence="2">The sequence shown here is derived from an EMBL/GenBank/DDBJ whole genome shotgun (WGS) entry which is preliminary data.</text>
</comment>
<keyword evidence="3" id="KW-1185">Reference proteome</keyword>
<feature type="region of interest" description="Disordered" evidence="1">
    <location>
        <begin position="57"/>
        <end position="108"/>
    </location>
</feature>
<evidence type="ECO:0000256" key="1">
    <source>
        <dbReference type="SAM" id="MobiDB-lite"/>
    </source>
</evidence>
<name>A0ABR2KER4_9EUKA</name>
<feature type="compositionally biased region" description="Polar residues" evidence="1">
    <location>
        <begin position="87"/>
        <end position="102"/>
    </location>
</feature>
<organism evidence="2 3">
    <name type="scientific">Tritrichomonas musculus</name>
    <dbReference type="NCBI Taxonomy" id="1915356"/>
    <lineage>
        <taxon>Eukaryota</taxon>
        <taxon>Metamonada</taxon>
        <taxon>Parabasalia</taxon>
        <taxon>Tritrichomonadida</taxon>
        <taxon>Tritrichomonadidae</taxon>
        <taxon>Tritrichomonas</taxon>
    </lineage>
</organism>
<sequence length="141" mass="16754">MPVPRKVTHEFFVPEENPLYENDDERRINEEIPNERRNDDQIDNLLHLFDLIEQTFPSHNNRNQNNQRMTESVPPNNVNDNKVNDSEAVNNTEEGRTPQNNHHQPRLDLNELESLLTELYLLRSERYNNHANSNFNEEIPV</sequence>
<evidence type="ECO:0000313" key="2">
    <source>
        <dbReference type="EMBL" id="KAK8889393.1"/>
    </source>
</evidence>
<dbReference type="Proteomes" id="UP001470230">
    <property type="component" value="Unassembled WGS sequence"/>
</dbReference>
<accession>A0ABR2KER4</accession>
<feature type="compositionally biased region" description="Polar residues" evidence="1">
    <location>
        <begin position="57"/>
        <end position="70"/>
    </location>
</feature>
<proteinExistence type="predicted"/>
<protein>
    <submittedName>
        <fullName evidence="2">Uncharacterized protein</fullName>
    </submittedName>
</protein>
<reference evidence="2 3" key="1">
    <citation type="submission" date="2024-04" db="EMBL/GenBank/DDBJ databases">
        <title>Tritrichomonas musculus Genome.</title>
        <authorList>
            <person name="Alves-Ferreira E."/>
            <person name="Grigg M."/>
            <person name="Lorenzi H."/>
            <person name="Galac M."/>
        </authorList>
    </citation>
    <scope>NUCLEOTIDE SEQUENCE [LARGE SCALE GENOMIC DNA]</scope>
    <source>
        <strain evidence="2 3">EAF2021</strain>
    </source>
</reference>